<sequence>MRIKFEGQTEELSAGIGLLAEELRFTLSDDGIPVRVERTPNVLEVHLEQGQGTIRYGKKHEFFRALGLFIQHYGEKESFHIEEHPQFDAIGPQFDLSRNAVLTADSFKEWIRKLALMGLNSMVLYMEDVYELEGEPYFGYMRGRYSYAELKAIDDYADIFGIEAYPSIQTYAHLEEFLKWEQAAHYRDTRGVLLSEYEPTYELIEKMLATATAPFRSKKVNIGMDEAEELGRGKYLDRFGYKDRFDVMIRHLSKVREIAHKLGLEPCMYGDMFLKMASKAHGDHYVFVKNVELPEEMVNVIPNDVRLVYWDFFHTEEKDYSYLIDLHRQLGRGQNPIFLGGIWTWNCFGTNYGLSLRTSDAALKACKKEGVKQVHAAMWGDDGMENNHFNALLGIQLYAEHAYAEEVSTEQLHQRVKFCTGIDAEAFLHLKYLDETPGSVPDNTEQSNPSKFLLWQDVLLGLFDKQIEGLELSEHYAQLEQAIHERRNPEADLDYLFEVPEQLCRVLALKSQLGIELKQAYDNGQLEKLKDAALNVLPELSRRVNALRIAHRNQWHAMYKPFGWEVLDIRYGGVLTRLESASARLLDYAEGKVDKLEELEQERLVFGQRNRFNNKGAGWSSYYFRIASPNVFFHVLPIF</sequence>
<dbReference type="GO" id="GO:0015929">
    <property type="term" value="F:hexosaminidase activity"/>
    <property type="evidence" value="ECO:0007669"/>
    <property type="project" value="InterPro"/>
</dbReference>
<dbReference type="Gene3D" id="1.20.120.670">
    <property type="entry name" value="N-acetyl-b-d-glucoasminidase"/>
    <property type="match status" value="1"/>
</dbReference>
<organism evidence="2 3">
    <name type="scientific">Paenibacillus tyrfis</name>
    <dbReference type="NCBI Taxonomy" id="1501230"/>
    <lineage>
        <taxon>Bacteria</taxon>
        <taxon>Bacillati</taxon>
        <taxon>Bacillota</taxon>
        <taxon>Bacilli</taxon>
        <taxon>Bacillales</taxon>
        <taxon>Paenibacillaceae</taxon>
        <taxon>Paenibacillus</taxon>
    </lineage>
</organism>
<comment type="caution">
    <text evidence="2">The sequence shown here is derived from an EMBL/GenBank/DDBJ whole genome shotgun (WGS) entry which is preliminary data.</text>
</comment>
<evidence type="ECO:0000313" key="3">
    <source>
        <dbReference type="Proteomes" id="UP000028123"/>
    </source>
</evidence>
<name>A0A081NY64_9BACL</name>
<keyword evidence="3" id="KW-1185">Reference proteome</keyword>
<protein>
    <submittedName>
        <fullName evidence="2">Glycoside hydrolase</fullName>
    </submittedName>
</protein>
<dbReference type="eggNOG" id="COG3525">
    <property type="taxonomic scope" value="Bacteria"/>
</dbReference>
<dbReference type="CDD" id="cd06565">
    <property type="entry name" value="GH20_GcnA-like"/>
    <property type="match status" value="1"/>
</dbReference>
<dbReference type="AlphaFoldDB" id="A0A081NY64"/>
<dbReference type="Proteomes" id="UP000028123">
    <property type="component" value="Unassembled WGS sequence"/>
</dbReference>
<evidence type="ECO:0000313" key="2">
    <source>
        <dbReference type="EMBL" id="KEQ23387.1"/>
    </source>
</evidence>
<dbReference type="EMBL" id="JNVM01000023">
    <property type="protein sequence ID" value="KEQ23387.1"/>
    <property type="molecule type" value="Genomic_DNA"/>
</dbReference>
<dbReference type="RefSeq" id="WP_036689064.1">
    <property type="nucleotide sequence ID" value="NZ_JNVM01000023.1"/>
</dbReference>
<dbReference type="OrthoDB" id="383771at2"/>
<dbReference type="InterPro" id="IPR017853">
    <property type="entry name" value="GH"/>
</dbReference>
<dbReference type="SUPFAM" id="SSF51445">
    <property type="entry name" value="(Trans)glycosidases"/>
    <property type="match status" value="1"/>
</dbReference>
<dbReference type="Pfam" id="PF18088">
    <property type="entry name" value="Glyco_H_20C_C"/>
    <property type="match status" value="1"/>
</dbReference>
<proteinExistence type="predicted"/>
<dbReference type="PANTHER" id="PTHR21040:SF8">
    <property type="entry name" value="BCDNA.GH04120"/>
    <property type="match status" value="1"/>
</dbReference>
<evidence type="ECO:0000259" key="1">
    <source>
        <dbReference type="Pfam" id="PF18088"/>
    </source>
</evidence>
<dbReference type="PANTHER" id="PTHR21040">
    <property type="entry name" value="BCDNA.GH04120"/>
    <property type="match status" value="1"/>
</dbReference>
<feature type="domain" description="Glycoside Hydrolase 20C C-terminal" evidence="1">
    <location>
        <begin position="425"/>
        <end position="613"/>
    </location>
</feature>
<keyword evidence="2" id="KW-0378">Hydrolase</keyword>
<dbReference type="InterPro" id="IPR038901">
    <property type="entry name" value="HEXDC-like"/>
</dbReference>
<reference evidence="2 3" key="1">
    <citation type="submission" date="2014-06" db="EMBL/GenBank/DDBJ databases">
        <title>Draft genome sequence of Paenibacillus sp. MSt1.</title>
        <authorList>
            <person name="Aw Y.K."/>
            <person name="Ong K.S."/>
            <person name="Gan H.M."/>
            <person name="Lee S.M."/>
        </authorList>
    </citation>
    <scope>NUCLEOTIDE SEQUENCE [LARGE SCALE GENOMIC DNA]</scope>
    <source>
        <strain evidence="2 3">MSt1</strain>
    </source>
</reference>
<dbReference type="InterPro" id="IPR041063">
    <property type="entry name" value="Glyco_H_20C_C"/>
</dbReference>
<gene>
    <name evidence="2" type="ORF">ET33_17330</name>
</gene>
<accession>A0A081NY64</accession>
<dbReference type="Gene3D" id="3.20.20.80">
    <property type="entry name" value="Glycosidases"/>
    <property type="match status" value="1"/>
</dbReference>